<dbReference type="OrthoDB" id="8588at2157"/>
<dbReference type="Gene3D" id="2.70.150.10">
    <property type="entry name" value="Calcium-transporting ATPase, cytoplasmic transduction domain A"/>
    <property type="match status" value="1"/>
</dbReference>
<feature type="transmembrane region" description="Helical" evidence="8">
    <location>
        <begin position="694"/>
        <end position="714"/>
    </location>
</feature>
<keyword evidence="10" id="KW-0378">Hydrolase</keyword>
<dbReference type="SUPFAM" id="SSF81660">
    <property type="entry name" value="Metal cation-transporting ATPase, ATP-binding domain N"/>
    <property type="match status" value="1"/>
</dbReference>
<keyword evidence="2 8" id="KW-0812">Transmembrane</keyword>
<dbReference type="InterPro" id="IPR023298">
    <property type="entry name" value="ATPase_P-typ_TM_dom_sf"/>
</dbReference>
<dbReference type="SFLD" id="SFLDF00027">
    <property type="entry name" value="p-type_atpase"/>
    <property type="match status" value="1"/>
</dbReference>
<dbReference type="InterPro" id="IPR044492">
    <property type="entry name" value="P_typ_ATPase_HD_dom"/>
</dbReference>
<dbReference type="SUPFAM" id="SSF81653">
    <property type="entry name" value="Calcium ATPase, transduction domain A"/>
    <property type="match status" value="1"/>
</dbReference>
<dbReference type="GO" id="GO:0005524">
    <property type="term" value="F:ATP binding"/>
    <property type="evidence" value="ECO:0007669"/>
    <property type="project" value="UniProtKB-KW"/>
</dbReference>
<dbReference type="STRING" id="66851.MBORA_05360"/>
<dbReference type="AlphaFoldDB" id="A0A166BP46"/>
<dbReference type="Pfam" id="PF08282">
    <property type="entry name" value="Hydrolase_3"/>
    <property type="match status" value="1"/>
</dbReference>
<dbReference type="InterPro" id="IPR001757">
    <property type="entry name" value="P_typ_ATPase"/>
</dbReference>
<dbReference type="SFLD" id="SFLDS00003">
    <property type="entry name" value="Haloacid_Dehalogenase"/>
    <property type="match status" value="1"/>
</dbReference>
<evidence type="ECO:0000313" key="10">
    <source>
        <dbReference type="EMBL" id="KZX13626.1"/>
    </source>
</evidence>
<dbReference type="PATRIC" id="fig|66851.6.peg.601"/>
<feature type="transmembrane region" description="Helical" evidence="8">
    <location>
        <begin position="222"/>
        <end position="240"/>
    </location>
</feature>
<dbReference type="GO" id="GO:0016020">
    <property type="term" value="C:membrane"/>
    <property type="evidence" value="ECO:0007669"/>
    <property type="project" value="UniProtKB-SubCell"/>
</dbReference>
<feature type="transmembrane region" description="Helical" evidence="8">
    <location>
        <begin position="252"/>
        <end position="274"/>
    </location>
</feature>
<dbReference type="PROSITE" id="PS00154">
    <property type="entry name" value="ATPASE_E1_E2"/>
    <property type="match status" value="1"/>
</dbReference>
<feature type="transmembrane region" description="Helical" evidence="8">
    <location>
        <begin position="72"/>
        <end position="91"/>
    </location>
</feature>
<organism evidence="10 11">
    <name type="scientific">Methanobrevibacter oralis</name>
    <dbReference type="NCBI Taxonomy" id="66851"/>
    <lineage>
        <taxon>Archaea</taxon>
        <taxon>Methanobacteriati</taxon>
        <taxon>Methanobacteriota</taxon>
        <taxon>Methanomada group</taxon>
        <taxon>Methanobacteria</taxon>
        <taxon>Methanobacteriales</taxon>
        <taxon>Methanobacteriaceae</taxon>
        <taxon>Methanobrevibacter</taxon>
    </lineage>
</organism>
<gene>
    <name evidence="10" type="ORF">MBORA_05360</name>
</gene>
<proteinExistence type="predicted"/>
<dbReference type="EMBL" id="LWMU01000048">
    <property type="protein sequence ID" value="KZX13626.1"/>
    <property type="molecule type" value="Genomic_DNA"/>
</dbReference>
<protein>
    <submittedName>
        <fullName evidence="10">Calcium-transporting ATPase 1</fullName>
        <ecNumber evidence="10">3.6.3.8</ecNumber>
    </submittedName>
</protein>
<dbReference type="PRINTS" id="PR00120">
    <property type="entry name" value="HATPASE"/>
</dbReference>
<dbReference type="InterPro" id="IPR008250">
    <property type="entry name" value="ATPase_P-typ_transduc_dom_A_sf"/>
</dbReference>
<dbReference type="Gene3D" id="3.40.50.1000">
    <property type="entry name" value="HAD superfamily/HAD-like"/>
    <property type="match status" value="1"/>
</dbReference>
<keyword evidence="7 8" id="KW-0472">Membrane</keyword>
<keyword evidence="5" id="KW-1278">Translocase</keyword>
<feature type="transmembrane region" description="Helical" evidence="8">
    <location>
        <begin position="720"/>
        <end position="738"/>
    </location>
</feature>
<name>A0A166BP46_METOA</name>
<evidence type="ECO:0000259" key="9">
    <source>
        <dbReference type="SMART" id="SM00831"/>
    </source>
</evidence>
<dbReference type="GO" id="GO:0016887">
    <property type="term" value="F:ATP hydrolysis activity"/>
    <property type="evidence" value="ECO:0007669"/>
    <property type="project" value="InterPro"/>
</dbReference>
<dbReference type="NCBIfam" id="TIGR01494">
    <property type="entry name" value="ATPase_P-type"/>
    <property type="match status" value="2"/>
</dbReference>
<dbReference type="Gene3D" id="1.20.1110.10">
    <property type="entry name" value="Calcium-transporting ATPase, transmembrane domain"/>
    <property type="match status" value="2"/>
</dbReference>
<evidence type="ECO:0000256" key="6">
    <source>
        <dbReference type="ARBA" id="ARBA00022989"/>
    </source>
</evidence>
<dbReference type="InterPro" id="IPR023299">
    <property type="entry name" value="ATPase_P-typ_cyto_dom_N"/>
</dbReference>
<reference evidence="11" key="1">
    <citation type="journal article" date="2016" name="Genome Announc.">
        <title>Draft Genome Sequences of Methanobrevibacter curvatus DSM11111, Methanobrevibacter cuticularis DSM11139, Methanobrevibacter filiformis DSM11501, and Methanobrevibacter oralis DSM7256.</title>
        <authorList>
            <person name="Poehlein A."/>
            <person name="Seedorf H."/>
        </authorList>
    </citation>
    <scope>NUCLEOTIDE SEQUENCE [LARGE SCALE GENOMIC DNA]</scope>
    <source>
        <strain evidence="11">DSM 7256 / JCM 30027 / ZR</strain>
    </source>
</reference>
<comment type="subcellular location">
    <subcellularLocation>
        <location evidence="1">Membrane</location>
        <topology evidence="1">Multi-pass membrane protein</topology>
    </subcellularLocation>
</comment>
<dbReference type="SFLD" id="SFLDG00002">
    <property type="entry name" value="C1.7:_P-type_atpase_like"/>
    <property type="match status" value="1"/>
</dbReference>
<keyword evidence="6 8" id="KW-1133">Transmembrane helix</keyword>
<keyword evidence="11" id="KW-1185">Reference proteome</keyword>
<dbReference type="Pfam" id="PF13246">
    <property type="entry name" value="Cation_ATPase"/>
    <property type="match status" value="1"/>
</dbReference>
<feature type="transmembrane region" description="Helical" evidence="8">
    <location>
        <begin position="750"/>
        <end position="770"/>
    </location>
</feature>
<dbReference type="InterPro" id="IPR004014">
    <property type="entry name" value="ATPase_P-typ_cation-transptr_N"/>
</dbReference>
<evidence type="ECO:0000256" key="7">
    <source>
        <dbReference type="ARBA" id="ARBA00023136"/>
    </source>
</evidence>
<dbReference type="PANTHER" id="PTHR42861">
    <property type="entry name" value="CALCIUM-TRANSPORTING ATPASE"/>
    <property type="match status" value="1"/>
</dbReference>
<keyword evidence="4" id="KW-0067">ATP-binding</keyword>
<comment type="caution">
    <text evidence="10">The sequence shown here is derived from an EMBL/GenBank/DDBJ whole genome shotgun (WGS) entry which is preliminary data.</text>
</comment>
<dbReference type="Pfam" id="PF00690">
    <property type="entry name" value="Cation_ATPase_N"/>
    <property type="match status" value="1"/>
</dbReference>
<dbReference type="Pfam" id="PF00122">
    <property type="entry name" value="E1-E2_ATPase"/>
    <property type="match status" value="1"/>
</dbReference>
<feature type="transmembrane region" description="Helical" evidence="8">
    <location>
        <begin position="782"/>
        <end position="802"/>
    </location>
</feature>
<dbReference type="InterPro" id="IPR023214">
    <property type="entry name" value="HAD_sf"/>
</dbReference>
<dbReference type="InterPro" id="IPR006068">
    <property type="entry name" value="ATPase_P-typ_cation-transptr_C"/>
</dbReference>
<dbReference type="InterPro" id="IPR059000">
    <property type="entry name" value="ATPase_P-type_domA"/>
</dbReference>
<dbReference type="SUPFAM" id="SSF81665">
    <property type="entry name" value="Calcium ATPase, transmembrane domain M"/>
    <property type="match status" value="1"/>
</dbReference>
<dbReference type="EC" id="3.6.3.8" evidence="10"/>
<feature type="transmembrane region" description="Helical" evidence="8">
    <location>
        <begin position="41"/>
        <end position="66"/>
    </location>
</feature>
<evidence type="ECO:0000256" key="5">
    <source>
        <dbReference type="ARBA" id="ARBA00022967"/>
    </source>
</evidence>
<sequence>MENTLKEYKTSLEGLNTLEIQKRQEKYGLNKLVEPKKQHPIVLFLSQFFDALIALLLIAAIAAFLINDIIDASVILIAVLLNTIIGFVQEYKSQKAVEMLKNLVTKTAIVKRNNEIKEINSCELTIGDIVLVSEGDKVSADLKIIEANDLTADESYLTGESDAILKEINDELYMDSNILSGNAIGVVKAIGMSTSIGQIAEIVSEKSDETPLQKKVGHVGKVISLIAILVCIFVFILELFRGVPLVETFMTAISLAVAAIPEGLPAVLTLTLALGMQKMAKSNAIVRKLLSVETLGSCTIICSDKTGTLTENKMTVTDYYFLNKDKTMLIGNLCNNANLNNGKIIGNPTDGAILKFIDDNSDIGEISYKRIDETPLNSNRKMMSTTHRLDGENIITLVKGAPEIIIGECKYIDNEGNIEILSPKINKMLCEKISEMTNKALRVIGFAYKINNEDLIFTGLMGLIDPPKSNTIKAIEECKNAGIQVKMITGDHSKTAEAIARDIGILTDGKVITGEKLDELSDEEYLAIVDDIQVYARVKPMQKMRIVETLKNKGNIVSMTGDGVNDAPALKKASIGVAMGSGTDVAKESADMVIKDDDFGTIVKAIKEGRKIYDNIKRFIKFQVSTNVGAIITIIGASLLSLPLPFNPVQLLCINILMDGPPAQTLSMEGAEKDIMHRNPENGDILNKNTLTKIFISGLVMAIGTIGIFAYKLTNSNIKTAMSVAFTLFVVYQLFNAYNCKANSHKSSKYLYAGIISSFILQLLIIYLPQLQTVFRTAPINIFDWVLIILTGFTIIISEKIVNKVI</sequence>
<dbReference type="Proteomes" id="UP000077428">
    <property type="component" value="Unassembled WGS sequence"/>
</dbReference>
<dbReference type="SUPFAM" id="SSF56784">
    <property type="entry name" value="HAD-like"/>
    <property type="match status" value="1"/>
</dbReference>
<evidence type="ECO:0000256" key="3">
    <source>
        <dbReference type="ARBA" id="ARBA00022741"/>
    </source>
</evidence>
<dbReference type="InterPro" id="IPR036412">
    <property type="entry name" value="HAD-like_sf"/>
</dbReference>
<dbReference type="SMART" id="SM00831">
    <property type="entry name" value="Cation_ATPase_N"/>
    <property type="match status" value="1"/>
</dbReference>
<feature type="domain" description="Cation-transporting P-type ATPase N-terminal" evidence="9">
    <location>
        <begin position="1"/>
        <end position="68"/>
    </location>
</feature>
<evidence type="ECO:0000256" key="8">
    <source>
        <dbReference type="SAM" id="Phobius"/>
    </source>
</evidence>
<evidence type="ECO:0000313" key="11">
    <source>
        <dbReference type="Proteomes" id="UP000077428"/>
    </source>
</evidence>
<evidence type="ECO:0000256" key="4">
    <source>
        <dbReference type="ARBA" id="ARBA00022840"/>
    </source>
</evidence>
<dbReference type="Pfam" id="PF00689">
    <property type="entry name" value="Cation_ATPase_C"/>
    <property type="match status" value="1"/>
</dbReference>
<evidence type="ECO:0000256" key="1">
    <source>
        <dbReference type="ARBA" id="ARBA00004141"/>
    </source>
</evidence>
<dbReference type="PRINTS" id="PR00119">
    <property type="entry name" value="CATATPASE"/>
</dbReference>
<dbReference type="Gene3D" id="3.40.1110.10">
    <property type="entry name" value="Calcium-transporting ATPase, cytoplasmic domain N"/>
    <property type="match status" value="1"/>
</dbReference>
<dbReference type="FunFam" id="3.40.50.1000:FF:000193">
    <property type="entry name" value="Plasma membrane calcium-transporting ATPase 2"/>
    <property type="match status" value="1"/>
</dbReference>
<accession>A0A166BP46</accession>
<keyword evidence="3" id="KW-0547">Nucleotide-binding</keyword>
<dbReference type="InterPro" id="IPR018303">
    <property type="entry name" value="ATPase_P-typ_P_site"/>
</dbReference>
<dbReference type="RefSeq" id="WP_042691422.1">
    <property type="nucleotide sequence ID" value="NZ_CABMAB010000002.1"/>
</dbReference>
<evidence type="ECO:0000256" key="2">
    <source>
        <dbReference type="ARBA" id="ARBA00022692"/>
    </source>
</evidence>